<evidence type="ECO:0000313" key="5">
    <source>
        <dbReference type="Proteomes" id="UP001596074"/>
    </source>
</evidence>
<evidence type="ECO:0000256" key="2">
    <source>
        <dbReference type="ARBA" id="ARBA00022801"/>
    </source>
</evidence>
<dbReference type="EMBL" id="JBHSON010000106">
    <property type="protein sequence ID" value="MFC5753250.1"/>
    <property type="molecule type" value="Genomic_DNA"/>
</dbReference>
<comment type="similarity">
    <text evidence="1">Belongs to the AB hydrolase superfamily.</text>
</comment>
<reference evidence="5" key="1">
    <citation type="journal article" date="2019" name="Int. J. Syst. Evol. Microbiol.">
        <title>The Global Catalogue of Microorganisms (GCM) 10K type strain sequencing project: providing services to taxonomists for standard genome sequencing and annotation.</title>
        <authorList>
            <consortium name="The Broad Institute Genomics Platform"/>
            <consortium name="The Broad Institute Genome Sequencing Center for Infectious Disease"/>
            <person name="Wu L."/>
            <person name="Ma J."/>
        </authorList>
    </citation>
    <scope>NUCLEOTIDE SEQUENCE [LARGE SCALE GENOMIC DNA]</scope>
    <source>
        <strain evidence="5">KCTC 42087</strain>
    </source>
</reference>
<protein>
    <submittedName>
        <fullName evidence="4">Alpha/beta hydrolase</fullName>
    </submittedName>
</protein>
<dbReference type="Pfam" id="PF02129">
    <property type="entry name" value="Peptidase_S15"/>
    <property type="match status" value="1"/>
</dbReference>
<dbReference type="Gene3D" id="1.10.10.800">
    <property type="match status" value="1"/>
</dbReference>
<dbReference type="PANTHER" id="PTHR22946:SF9">
    <property type="entry name" value="POLYKETIDE TRANSFERASE AF380"/>
    <property type="match status" value="1"/>
</dbReference>
<organism evidence="4 5">
    <name type="scientific">Actinomadura rugatobispora</name>
    <dbReference type="NCBI Taxonomy" id="1994"/>
    <lineage>
        <taxon>Bacteria</taxon>
        <taxon>Bacillati</taxon>
        <taxon>Actinomycetota</taxon>
        <taxon>Actinomycetes</taxon>
        <taxon>Streptosporangiales</taxon>
        <taxon>Thermomonosporaceae</taxon>
        <taxon>Actinomadura</taxon>
    </lineage>
</organism>
<gene>
    <name evidence="4" type="ORF">ACFPZN_47190</name>
</gene>
<dbReference type="InterPro" id="IPR050261">
    <property type="entry name" value="FrsA_esterase"/>
</dbReference>
<dbReference type="SUPFAM" id="SSF53474">
    <property type="entry name" value="alpha/beta-Hydrolases"/>
    <property type="match status" value="1"/>
</dbReference>
<evidence type="ECO:0000256" key="1">
    <source>
        <dbReference type="ARBA" id="ARBA00008645"/>
    </source>
</evidence>
<dbReference type="Gene3D" id="3.40.50.1820">
    <property type="entry name" value="alpha/beta hydrolase"/>
    <property type="match status" value="1"/>
</dbReference>
<dbReference type="PANTHER" id="PTHR22946">
    <property type="entry name" value="DIENELACTONE HYDROLASE DOMAIN-CONTAINING PROTEIN-RELATED"/>
    <property type="match status" value="1"/>
</dbReference>
<feature type="domain" description="Xaa-Pro dipeptidyl-peptidase-like" evidence="3">
    <location>
        <begin position="19"/>
        <end position="156"/>
    </location>
</feature>
<name>A0ABW1AFD5_9ACTN</name>
<dbReference type="GO" id="GO:0016787">
    <property type="term" value="F:hydrolase activity"/>
    <property type="evidence" value="ECO:0007669"/>
    <property type="project" value="UniProtKB-KW"/>
</dbReference>
<sequence>MHRSDVEFQSEGQTCRGWLYRPEGEGPFPAVVLAGGWCYVRELVMPYYAEAFAQAGIAALVFDYRNLGVSDGDVRQHLDPWAQIRDYRNALSFLERLDDVDADRLGVWGISYSGGHALILGATDPRVKCLVSQIPVIDGYENMRRAHGSVGYRRLWRTILDDRALRYDKPGERLHVPHATADPAADLGTWPFPETYHTFKALKETEAPLYQNSSTVESVDLLLEYDVVPFTRRIYDVPSLVIVAEADDLTLWDLEIGAYNQIPTAKKKLVTLPHTTHMTLYSDQDKLRAAAGHATAWFTEHLLPGGAS</sequence>
<evidence type="ECO:0000259" key="3">
    <source>
        <dbReference type="Pfam" id="PF02129"/>
    </source>
</evidence>
<evidence type="ECO:0000313" key="4">
    <source>
        <dbReference type="EMBL" id="MFC5753250.1"/>
    </source>
</evidence>
<accession>A0ABW1AFD5</accession>
<proteinExistence type="inferred from homology"/>
<dbReference type="RefSeq" id="WP_378290078.1">
    <property type="nucleotide sequence ID" value="NZ_JBHSON010000106.1"/>
</dbReference>
<dbReference type="Proteomes" id="UP001596074">
    <property type="component" value="Unassembled WGS sequence"/>
</dbReference>
<keyword evidence="5" id="KW-1185">Reference proteome</keyword>
<dbReference type="InterPro" id="IPR000383">
    <property type="entry name" value="Xaa-Pro-like_dom"/>
</dbReference>
<dbReference type="InterPro" id="IPR029058">
    <property type="entry name" value="AB_hydrolase_fold"/>
</dbReference>
<keyword evidence="2 4" id="KW-0378">Hydrolase</keyword>
<comment type="caution">
    <text evidence="4">The sequence shown here is derived from an EMBL/GenBank/DDBJ whole genome shotgun (WGS) entry which is preliminary data.</text>
</comment>